<dbReference type="SUPFAM" id="SSF47370">
    <property type="entry name" value="Bromodomain"/>
    <property type="match status" value="1"/>
</dbReference>
<sequence>MSEDVITQLFPDLRGSVTDDAAQAEPNTMGAFRDDFHRPLVQNYAIQQQQGPEGTFSGLRAYEQHPRYVAQGAGNGYLNAEYLQAAQLSSDLDPFVEEYNQSYPNFQQAQQAAPFAVLPAPFATLLPPPAPAVQLHQNYQYHPRVPVPAAPPALPPIPQVPNGQQRIVTAQEREAYRQLMIRHNRPQRPQPTASQPWLKYPDTQMTIGLRESISRNRIGPLKRSQGANSFRDPLSAGIPRLMLQAMNLNKLGEKLKNGDYYSLRDFMRDFYRIIENCKATFQEGHYLREDANSIEHYWEMKMSDLRSP</sequence>
<dbReference type="InterPro" id="IPR001487">
    <property type="entry name" value="Bromodomain"/>
</dbReference>
<dbReference type="GO" id="GO:0006325">
    <property type="term" value="P:chromatin organization"/>
    <property type="evidence" value="ECO:0007669"/>
    <property type="project" value="UniProtKB-ARBA"/>
</dbReference>
<dbReference type="PROSITE" id="PS50014">
    <property type="entry name" value="BROMODOMAIN_2"/>
    <property type="match status" value="1"/>
</dbReference>
<protein>
    <recommendedName>
        <fullName evidence="3">Bromo domain-containing protein</fullName>
    </recommendedName>
</protein>
<name>A0A8H6RLC8_9PEZI</name>
<gene>
    <name evidence="4" type="ORF">HII31_04027</name>
</gene>
<accession>A0A8H6RLC8</accession>
<comment type="caution">
    <text evidence="4">The sequence shown here is derived from an EMBL/GenBank/DDBJ whole genome shotgun (WGS) entry which is preliminary data.</text>
</comment>
<keyword evidence="1 2" id="KW-0103">Bromodomain</keyword>
<dbReference type="AlphaFoldDB" id="A0A8H6RLC8"/>
<evidence type="ECO:0000256" key="2">
    <source>
        <dbReference type="PROSITE-ProRule" id="PRU00035"/>
    </source>
</evidence>
<dbReference type="EMBL" id="JABCIY010000058">
    <property type="protein sequence ID" value="KAF7194521.1"/>
    <property type="molecule type" value="Genomic_DNA"/>
</dbReference>
<evidence type="ECO:0000313" key="4">
    <source>
        <dbReference type="EMBL" id="KAF7194521.1"/>
    </source>
</evidence>
<dbReference type="SMART" id="SM00297">
    <property type="entry name" value="BROMO"/>
    <property type="match status" value="1"/>
</dbReference>
<dbReference type="Gene3D" id="1.20.920.10">
    <property type="entry name" value="Bromodomain-like"/>
    <property type="match status" value="1"/>
</dbReference>
<dbReference type="InterPro" id="IPR036427">
    <property type="entry name" value="Bromodomain-like_sf"/>
</dbReference>
<dbReference type="CDD" id="cd04369">
    <property type="entry name" value="Bromodomain"/>
    <property type="match status" value="1"/>
</dbReference>
<proteinExistence type="predicted"/>
<feature type="domain" description="Bromo" evidence="3">
    <location>
        <begin position="240"/>
        <end position="288"/>
    </location>
</feature>
<dbReference type="Pfam" id="PF00439">
    <property type="entry name" value="Bromodomain"/>
    <property type="match status" value="1"/>
</dbReference>
<organism evidence="4 5">
    <name type="scientific">Pseudocercospora fuligena</name>
    <dbReference type="NCBI Taxonomy" id="685502"/>
    <lineage>
        <taxon>Eukaryota</taxon>
        <taxon>Fungi</taxon>
        <taxon>Dikarya</taxon>
        <taxon>Ascomycota</taxon>
        <taxon>Pezizomycotina</taxon>
        <taxon>Dothideomycetes</taxon>
        <taxon>Dothideomycetidae</taxon>
        <taxon>Mycosphaerellales</taxon>
        <taxon>Mycosphaerellaceae</taxon>
        <taxon>Pseudocercospora</taxon>
    </lineage>
</organism>
<evidence type="ECO:0000313" key="5">
    <source>
        <dbReference type="Proteomes" id="UP000660729"/>
    </source>
</evidence>
<evidence type="ECO:0000259" key="3">
    <source>
        <dbReference type="PROSITE" id="PS50014"/>
    </source>
</evidence>
<reference evidence="4" key="1">
    <citation type="submission" date="2020-04" db="EMBL/GenBank/DDBJ databases">
        <title>Draft genome resource of the tomato pathogen Pseudocercospora fuligena.</title>
        <authorList>
            <person name="Zaccaron A."/>
        </authorList>
    </citation>
    <scope>NUCLEOTIDE SEQUENCE</scope>
    <source>
        <strain evidence="4">PF001</strain>
    </source>
</reference>
<evidence type="ECO:0000256" key="1">
    <source>
        <dbReference type="ARBA" id="ARBA00023117"/>
    </source>
</evidence>
<keyword evidence="5" id="KW-1185">Reference proteome</keyword>
<dbReference type="Proteomes" id="UP000660729">
    <property type="component" value="Unassembled WGS sequence"/>
</dbReference>
<dbReference type="OrthoDB" id="303107at2759"/>